<reference evidence="3" key="1">
    <citation type="journal article" date="2020" name="Nature">
        <title>Giant virus diversity and host interactions through global metagenomics.</title>
        <authorList>
            <person name="Schulz F."/>
            <person name="Roux S."/>
            <person name="Paez-Espino D."/>
            <person name="Jungbluth S."/>
            <person name="Walsh D.A."/>
            <person name="Denef V.J."/>
            <person name="McMahon K.D."/>
            <person name="Konstantinidis K.T."/>
            <person name="Eloe-Fadrosh E.A."/>
            <person name="Kyrpides N.C."/>
            <person name="Woyke T."/>
        </authorList>
    </citation>
    <scope>NUCLEOTIDE SEQUENCE</scope>
    <source>
        <strain evidence="3">GVMAG-M-3300023179-116</strain>
    </source>
</reference>
<evidence type="ECO:0000256" key="1">
    <source>
        <dbReference type="SAM" id="Phobius"/>
    </source>
</evidence>
<keyword evidence="1" id="KW-0812">Transmembrane</keyword>
<proteinExistence type="predicted"/>
<sequence>MNKTASKNLNTTSNNESNDTMDEYMSNIILKCNFNNEPATMKEKQKKMKKLNKIDNVNIVIPTIHNYNVLFQHNYNIQQLKEFIKFHKLKQSGNKNELLNRLHNYLKFSFYIIKIQKIYRGHIQRIYNSLHGPAYQNREICTNANDFFTMDELITIPNNLFFSYKDVDNFVYGFDVISLYNLITKSNGEVKNPYNRIKIPDEVLAKVKLFIRLSKILDPQVDTIIKTPSFEVTYQKGIELKILDVFQYMDSLGNYSNPAWFLDLDRIKLIRYMRELIDIWDYRAQITPETKRAIYPPNGDPFNGFSFVQLCHNHDIYFMRKKIIEVIEKIVTSGLDRDNKSLGCYYVLGALTIVNSNAAMALPWLFQTFVY</sequence>
<keyword evidence="1" id="KW-1133">Transmembrane helix</keyword>
<accession>A0A6C0E5A5</accession>
<keyword evidence="1" id="KW-0472">Membrane</keyword>
<dbReference type="EMBL" id="MN739733">
    <property type="protein sequence ID" value="QHT23633.1"/>
    <property type="molecule type" value="Genomic_DNA"/>
</dbReference>
<dbReference type="PROSITE" id="PS50800">
    <property type="entry name" value="SAP"/>
    <property type="match status" value="1"/>
</dbReference>
<name>A0A6C0E5A5_9ZZZZ</name>
<dbReference type="AlphaFoldDB" id="A0A6C0E5A5"/>
<organism evidence="3">
    <name type="scientific">viral metagenome</name>
    <dbReference type="NCBI Taxonomy" id="1070528"/>
    <lineage>
        <taxon>unclassified sequences</taxon>
        <taxon>metagenomes</taxon>
        <taxon>organismal metagenomes</taxon>
    </lineage>
</organism>
<feature type="transmembrane region" description="Helical" evidence="1">
    <location>
        <begin position="345"/>
        <end position="366"/>
    </location>
</feature>
<feature type="domain" description="SAP" evidence="2">
    <location>
        <begin position="72"/>
        <end position="106"/>
    </location>
</feature>
<dbReference type="InterPro" id="IPR003034">
    <property type="entry name" value="SAP_dom"/>
</dbReference>
<evidence type="ECO:0000259" key="2">
    <source>
        <dbReference type="PROSITE" id="PS50800"/>
    </source>
</evidence>
<dbReference type="SUPFAM" id="SSF68906">
    <property type="entry name" value="SAP domain"/>
    <property type="match status" value="1"/>
</dbReference>
<dbReference type="InterPro" id="IPR036361">
    <property type="entry name" value="SAP_dom_sf"/>
</dbReference>
<protein>
    <recommendedName>
        <fullName evidence="2">SAP domain-containing protein</fullName>
    </recommendedName>
</protein>
<evidence type="ECO:0000313" key="3">
    <source>
        <dbReference type="EMBL" id="QHT23633.1"/>
    </source>
</evidence>